<dbReference type="InterPro" id="IPR036396">
    <property type="entry name" value="Cyt_P450_sf"/>
</dbReference>
<organism evidence="16 17">
    <name type="scientific">Helicoverpa armigera</name>
    <name type="common">Cotton bollworm</name>
    <name type="synonym">Heliothis armigera</name>
    <dbReference type="NCBI Taxonomy" id="29058"/>
    <lineage>
        <taxon>Eukaryota</taxon>
        <taxon>Metazoa</taxon>
        <taxon>Ecdysozoa</taxon>
        <taxon>Arthropoda</taxon>
        <taxon>Hexapoda</taxon>
        <taxon>Insecta</taxon>
        <taxon>Pterygota</taxon>
        <taxon>Neoptera</taxon>
        <taxon>Endopterygota</taxon>
        <taxon>Lepidoptera</taxon>
        <taxon>Glossata</taxon>
        <taxon>Ditrysia</taxon>
        <taxon>Noctuoidea</taxon>
        <taxon>Noctuidae</taxon>
        <taxon>Heliothinae</taxon>
        <taxon>Helicoverpa</taxon>
    </lineage>
</organism>
<dbReference type="InterPro" id="IPR001128">
    <property type="entry name" value="Cyt_P450"/>
</dbReference>
<keyword evidence="9" id="KW-0492">Microsome</keyword>
<dbReference type="PANTHER" id="PTHR24291:SF189">
    <property type="entry name" value="CYTOCHROME P450 4C3-RELATED"/>
    <property type="match status" value="1"/>
</dbReference>
<sequence length="489" mass="55781">MLGLILIICVLCLVFLNYKKNRNKHELPPALAESVPIIGHMLLIVRNCTTLFTMITSWGKQADAKGGVAHFYFGKELYYFISDPQDALTAANGCPKKHYSFDLIKTWLGDGLVTAPVDIWKRHRKLLSPAFSLPVIHGFLGIFNSQSRKLLEAIEPQAGKGLFDQRRYFNNNALETLCLGVFGINAINDPNVIQKYMEAVVEMIRLCFAKTIKVWLQVEIIYKLVGLRKKEDEYLDTLHSMTNKVLQEKRAAKKDVANNNAITEITTTGLKYKPFLDLIMDLSQNGELTDKEIREETDTIVVTGSETTSNQLTFTMLLLGAHPEVQEKLYQEIIDVLGKDRDVEKEDLNKLVYANAVLTECLRYLPTVPCLFRTVEKDVKLKNYTMRAGSYCHTFPLTYDDSNWGPESDKFKPERWLNGDVKPNQEFAAFGLGRRSCIGKGYAMTVMKVVLVHFVRRYRIQADMSKLKVQYDFVLKPISGHEISIERRT</sequence>
<dbReference type="PRINTS" id="PR00463">
    <property type="entry name" value="EP450I"/>
</dbReference>
<evidence type="ECO:0000256" key="12">
    <source>
        <dbReference type="ARBA" id="ARBA00023033"/>
    </source>
</evidence>
<evidence type="ECO:0000256" key="7">
    <source>
        <dbReference type="ARBA" id="ARBA00022723"/>
    </source>
</evidence>
<evidence type="ECO:0000256" key="15">
    <source>
        <dbReference type="RuleBase" id="RU000461"/>
    </source>
</evidence>
<evidence type="ECO:0000256" key="5">
    <source>
        <dbReference type="ARBA" id="ARBA00010617"/>
    </source>
</evidence>
<dbReference type="GO" id="GO:0020037">
    <property type="term" value="F:heme binding"/>
    <property type="evidence" value="ECO:0007669"/>
    <property type="project" value="InterPro"/>
</dbReference>
<evidence type="ECO:0000256" key="11">
    <source>
        <dbReference type="ARBA" id="ARBA00023004"/>
    </source>
</evidence>
<dbReference type="OrthoDB" id="1470350at2759"/>
<feature type="binding site" description="axial binding residue" evidence="14">
    <location>
        <position position="437"/>
    </location>
    <ligand>
        <name>heme</name>
        <dbReference type="ChEBI" id="CHEBI:30413"/>
    </ligand>
    <ligandPart>
        <name>Fe</name>
        <dbReference type="ChEBI" id="CHEBI:18248"/>
    </ligandPart>
</feature>
<keyword evidence="8" id="KW-0256">Endoplasmic reticulum</keyword>
<comment type="cofactor">
    <cofactor evidence="1 14">
        <name>heme</name>
        <dbReference type="ChEBI" id="CHEBI:30413"/>
    </cofactor>
</comment>
<evidence type="ECO:0000256" key="3">
    <source>
        <dbReference type="ARBA" id="ARBA00004174"/>
    </source>
</evidence>
<comment type="function">
    <text evidence="2">May be involved in the metabolism of insect hormones and in the breakdown of synthetic insecticides.</text>
</comment>
<accession>A0A2W1BTE0</accession>
<dbReference type="GO" id="GO:0005789">
    <property type="term" value="C:endoplasmic reticulum membrane"/>
    <property type="evidence" value="ECO:0007669"/>
    <property type="project" value="UniProtKB-SubCell"/>
</dbReference>
<evidence type="ECO:0000256" key="13">
    <source>
        <dbReference type="ARBA" id="ARBA00023136"/>
    </source>
</evidence>
<dbReference type="InterPro" id="IPR002401">
    <property type="entry name" value="Cyt_P450_E_grp-I"/>
</dbReference>
<dbReference type="GO" id="GO:0016705">
    <property type="term" value="F:oxidoreductase activity, acting on paired donors, with incorporation or reduction of molecular oxygen"/>
    <property type="evidence" value="ECO:0007669"/>
    <property type="project" value="InterPro"/>
</dbReference>
<dbReference type="SUPFAM" id="SSF48264">
    <property type="entry name" value="Cytochrome P450"/>
    <property type="match status" value="1"/>
</dbReference>
<evidence type="ECO:0000256" key="1">
    <source>
        <dbReference type="ARBA" id="ARBA00001971"/>
    </source>
</evidence>
<dbReference type="PANTHER" id="PTHR24291">
    <property type="entry name" value="CYTOCHROME P450 FAMILY 4"/>
    <property type="match status" value="1"/>
</dbReference>
<dbReference type="PROSITE" id="PS00086">
    <property type="entry name" value="CYTOCHROME_P450"/>
    <property type="match status" value="1"/>
</dbReference>
<reference evidence="16 17" key="1">
    <citation type="journal article" date="2017" name="BMC Biol.">
        <title>Genomic innovations, transcriptional plasticity and gene loss underlying the evolution and divergence of two highly polyphagous and invasive Helicoverpa pest species.</title>
        <authorList>
            <person name="Pearce S.L."/>
            <person name="Clarke D.F."/>
            <person name="East P.D."/>
            <person name="Elfekih S."/>
            <person name="Gordon K.H."/>
            <person name="Jermiin L.S."/>
            <person name="McGaughran A."/>
            <person name="Oakeshott J.G."/>
            <person name="Papanikolaou A."/>
            <person name="Perera O.P."/>
            <person name="Rane R.V."/>
            <person name="Richards S."/>
            <person name="Tay W.T."/>
            <person name="Walsh T.K."/>
            <person name="Anderson A."/>
            <person name="Anderson C.J."/>
            <person name="Asgari S."/>
            <person name="Board P.G."/>
            <person name="Bretschneider A."/>
            <person name="Campbell P.M."/>
            <person name="Chertemps T."/>
            <person name="Christeller J.T."/>
            <person name="Coppin C.W."/>
            <person name="Downes S.J."/>
            <person name="Duan G."/>
            <person name="Farnsworth C.A."/>
            <person name="Good R.T."/>
            <person name="Han L.B."/>
            <person name="Han Y.C."/>
            <person name="Hatje K."/>
            <person name="Horne I."/>
            <person name="Huang Y.P."/>
            <person name="Hughes D.S."/>
            <person name="Jacquin-Joly E."/>
            <person name="James W."/>
            <person name="Jhangiani S."/>
            <person name="Kollmar M."/>
            <person name="Kuwar S.S."/>
            <person name="Li S."/>
            <person name="Liu N.Y."/>
            <person name="Maibeche M.T."/>
            <person name="Miller J.R."/>
            <person name="Montagne N."/>
            <person name="Perry T."/>
            <person name="Qu J."/>
            <person name="Song S.V."/>
            <person name="Sutton G.G."/>
            <person name="Vogel H."/>
            <person name="Walenz B.P."/>
            <person name="Xu W."/>
            <person name="Zhang H.J."/>
            <person name="Zou Z."/>
            <person name="Batterham P."/>
            <person name="Edwards O.R."/>
            <person name="Feyereisen R."/>
            <person name="Gibbs R.A."/>
            <person name="Heckel D.G."/>
            <person name="McGrath A."/>
            <person name="Robin C."/>
            <person name="Scherer S.E."/>
            <person name="Worley K.C."/>
            <person name="Wu Y.D."/>
        </authorList>
    </citation>
    <scope>NUCLEOTIDE SEQUENCE [LARGE SCALE GENOMIC DNA]</scope>
    <source>
        <strain evidence="16">Harm_GR_Male_#8</strain>
        <tissue evidence="16">Whole organism</tissue>
    </source>
</reference>
<dbReference type="GO" id="GO:0005506">
    <property type="term" value="F:iron ion binding"/>
    <property type="evidence" value="ECO:0007669"/>
    <property type="project" value="InterPro"/>
</dbReference>
<gene>
    <name evidence="16" type="primary">HaOG200044</name>
    <name evidence="16" type="ORF">B5X24_HaOG200044</name>
</gene>
<dbReference type="InterPro" id="IPR050196">
    <property type="entry name" value="Cytochrome_P450_Monoox"/>
</dbReference>
<dbReference type="Gene3D" id="1.10.630.10">
    <property type="entry name" value="Cytochrome P450"/>
    <property type="match status" value="1"/>
</dbReference>
<evidence type="ECO:0000256" key="8">
    <source>
        <dbReference type="ARBA" id="ARBA00022824"/>
    </source>
</evidence>
<evidence type="ECO:0000313" key="16">
    <source>
        <dbReference type="EMBL" id="PZC78319.1"/>
    </source>
</evidence>
<keyword evidence="17" id="KW-1185">Reference proteome</keyword>
<dbReference type="InterPro" id="IPR017972">
    <property type="entry name" value="Cyt_P450_CS"/>
</dbReference>
<dbReference type="AlphaFoldDB" id="A0A2W1BTE0"/>
<evidence type="ECO:0000256" key="2">
    <source>
        <dbReference type="ARBA" id="ARBA00003690"/>
    </source>
</evidence>
<dbReference type="EMBL" id="KZ149905">
    <property type="protein sequence ID" value="PZC78319.1"/>
    <property type="molecule type" value="Genomic_DNA"/>
</dbReference>
<evidence type="ECO:0000313" key="17">
    <source>
        <dbReference type="Proteomes" id="UP000249218"/>
    </source>
</evidence>
<comment type="subcellular location">
    <subcellularLocation>
        <location evidence="4">Endoplasmic reticulum membrane</location>
        <topology evidence="4">Peripheral membrane protein</topology>
    </subcellularLocation>
    <subcellularLocation>
        <location evidence="3">Microsome membrane</location>
        <topology evidence="3">Peripheral membrane protein</topology>
    </subcellularLocation>
</comment>
<evidence type="ECO:0008006" key="18">
    <source>
        <dbReference type="Google" id="ProtNLM"/>
    </source>
</evidence>
<keyword evidence="11 14" id="KW-0408">Iron</keyword>
<dbReference type="PRINTS" id="PR00385">
    <property type="entry name" value="P450"/>
</dbReference>
<comment type="similarity">
    <text evidence="5 15">Belongs to the cytochrome P450 family.</text>
</comment>
<keyword evidence="13" id="KW-0472">Membrane</keyword>
<name>A0A2W1BTE0_HELAM</name>
<dbReference type="Proteomes" id="UP000249218">
    <property type="component" value="Unassembled WGS sequence"/>
</dbReference>
<dbReference type="GO" id="GO:0004497">
    <property type="term" value="F:monooxygenase activity"/>
    <property type="evidence" value="ECO:0007669"/>
    <property type="project" value="UniProtKB-KW"/>
</dbReference>
<dbReference type="Pfam" id="PF00067">
    <property type="entry name" value="p450"/>
    <property type="match status" value="1"/>
</dbReference>
<evidence type="ECO:0000256" key="6">
    <source>
        <dbReference type="ARBA" id="ARBA00022617"/>
    </source>
</evidence>
<keyword evidence="6 14" id="KW-0349">Heme</keyword>
<keyword evidence="7 14" id="KW-0479">Metal-binding</keyword>
<keyword evidence="12 15" id="KW-0503">Monooxygenase</keyword>
<evidence type="ECO:0000256" key="9">
    <source>
        <dbReference type="ARBA" id="ARBA00022848"/>
    </source>
</evidence>
<protein>
    <recommendedName>
        <fullName evidence="18">Cytochrome P450</fullName>
    </recommendedName>
</protein>
<evidence type="ECO:0000256" key="4">
    <source>
        <dbReference type="ARBA" id="ARBA00004406"/>
    </source>
</evidence>
<proteinExistence type="inferred from homology"/>
<evidence type="ECO:0000256" key="14">
    <source>
        <dbReference type="PIRSR" id="PIRSR602401-1"/>
    </source>
</evidence>
<evidence type="ECO:0000256" key="10">
    <source>
        <dbReference type="ARBA" id="ARBA00023002"/>
    </source>
</evidence>
<keyword evidence="10 15" id="KW-0560">Oxidoreductase</keyword>